<dbReference type="AlphaFoldDB" id="A0A8T0HJH8"/>
<name>A0A8T0HJH8_CERPU</name>
<reference evidence="1 2" key="1">
    <citation type="submission" date="2020-06" db="EMBL/GenBank/DDBJ databases">
        <title>WGS assembly of Ceratodon purpureus strain R40.</title>
        <authorList>
            <person name="Carey S.B."/>
            <person name="Jenkins J."/>
            <person name="Shu S."/>
            <person name="Lovell J.T."/>
            <person name="Sreedasyam A."/>
            <person name="Maumus F."/>
            <person name="Tiley G.P."/>
            <person name="Fernandez-Pozo N."/>
            <person name="Barry K."/>
            <person name="Chen C."/>
            <person name="Wang M."/>
            <person name="Lipzen A."/>
            <person name="Daum C."/>
            <person name="Saski C.A."/>
            <person name="Payton A.C."/>
            <person name="Mcbreen J.C."/>
            <person name="Conrad R.E."/>
            <person name="Kollar L.M."/>
            <person name="Olsson S."/>
            <person name="Huttunen S."/>
            <person name="Landis J.B."/>
            <person name="Wickett N.J."/>
            <person name="Johnson M.G."/>
            <person name="Rensing S.A."/>
            <person name="Grimwood J."/>
            <person name="Schmutz J."/>
            <person name="Mcdaniel S.F."/>
        </authorList>
    </citation>
    <scope>NUCLEOTIDE SEQUENCE [LARGE SCALE GENOMIC DNA]</scope>
    <source>
        <strain evidence="1 2">R40</strain>
    </source>
</reference>
<comment type="caution">
    <text evidence="1">The sequence shown here is derived from an EMBL/GenBank/DDBJ whole genome shotgun (WGS) entry which is preliminary data.</text>
</comment>
<evidence type="ECO:0000313" key="1">
    <source>
        <dbReference type="EMBL" id="KAG0570942.1"/>
    </source>
</evidence>
<accession>A0A8T0HJH8</accession>
<dbReference type="Gene3D" id="3.80.10.10">
    <property type="entry name" value="Ribonuclease Inhibitor"/>
    <property type="match status" value="1"/>
</dbReference>
<dbReference type="SUPFAM" id="SSF52047">
    <property type="entry name" value="RNI-like"/>
    <property type="match status" value="1"/>
</dbReference>
<gene>
    <name evidence="1" type="ORF">KC19_6G199400</name>
</gene>
<evidence type="ECO:0000313" key="2">
    <source>
        <dbReference type="Proteomes" id="UP000822688"/>
    </source>
</evidence>
<protein>
    <submittedName>
        <fullName evidence="1">Uncharacterized protein</fullName>
    </submittedName>
</protein>
<dbReference type="InterPro" id="IPR032675">
    <property type="entry name" value="LRR_dom_sf"/>
</dbReference>
<organism evidence="1 2">
    <name type="scientific">Ceratodon purpureus</name>
    <name type="common">Fire moss</name>
    <name type="synonym">Dicranum purpureum</name>
    <dbReference type="NCBI Taxonomy" id="3225"/>
    <lineage>
        <taxon>Eukaryota</taxon>
        <taxon>Viridiplantae</taxon>
        <taxon>Streptophyta</taxon>
        <taxon>Embryophyta</taxon>
        <taxon>Bryophyta</taxon>
        <taxon>Bryophytina</taxon>
        <taxon>Bryopsida</taxon>
        <taxon>Dicranidae</taxon>
        <taxon>Pseudoditrichales</taxon>
        <taxon>Ditrichaceae</taxon>
        <taxon>Ceratodon</taxon>
    </lineage>
</organism>
<dbReference type="Proteomes" id="UP000822688">
    <property type="component" value="Chromosome 6"/>
</dbReference>
<sequence length="460" mass="52606">MLHVVLVTKSDAGALGDLGAFINVSEHNSVPCFYSGEISTRFYGTSREWPSFTVSLARRGSLAIESEYHNLNKSPFFFVGAVNFLKAIRVLVACPTLTEARLHPDAASWEENNVTPWSEDLLSEVFTLLRSSPSLTCFQFIFFRTLHYALYCKHMQTLVCENPRLETLWVTAGRPNFVAFAKAIAVCLSRNTVLKSFTLSIPPTEYKLNQESLEMLLSPFTSSSPSEANANLKELALYFQYLDGYCVDAIANLVCRNTTLKKLDLRFSRFWSGLEDGKSSWREFYRALEVNQTLEELSCPCEIAELRELLVPVVPDRYGRQPNTTLSTLRLSVSKEVHGRWLEVQMNKILVVVLRDLAFALQSNTTFKHVQFEFKSVEYGNYQQDGVKYITDKNLWQEKSRIQEILRMMIDNELRENTSLESLAVGHWSLLRVGTEWQTCYRGPCLRGQKEYNVKVKITP</sequence>
<proteinExistence type="predicted"/>
<dbReference type="EMBL" id="CM026427">
    <property type="protein sequence ID" value="KAG0570942.1"/>
    <property type="molecule type" value="Genomic_DNA"/>
</dbReference>
<keyword evidence="2" id="KW-1185">Reference proteome</keyword>